<dbReference type="InterPro" id="IPR000086">
    <property type="entry name" value="NUDIX_hydrolase_dom"/>
</dbReference>
<organism evidence="3 4">
    <name type="scientific">Rhizopus oryzae</name>
    <name type="common">Mucormycosis agent</name>
    <name type="synonym">Rhizopus arrhizus var. delemar</name>
    <dbReference type="NCBI Taxonomy" id="64495"/>
    <lineage>
        <taxon>Eukaryota</taxon>
        <taxon>Fungi</taxon>
        <taxon>Fungi incertae sedis</taxon>
        <taxon>Mucoromycota</taxon>
        <taxon>Mucoromycotina</taxon>
        <taxon>Mucoromycetes</taxon>
        <taxon>Mucorales</taxon>
        <taxon>Mucorineae</taxon>
        <taxon>Rhizopodaceae</taxon>
        <taxon>Rhizopus</taxon>
    </lineage>
</organism>
<dbReference type="PROSITE" id="PS51462">
    <property type="entry name" value="NUDIX"/>
    <property type="match status" value="1"/>
</dbReference>
<dbReference type="EMBL" id="JAANIT010002186">
    <property type="protein sequence ID" value="KAG1537230.1"/>
    <property type="molecule type" value="Genomic_DNA"/>
</dbReference>
<reference evidence="3" key="1">
    <citation type="journal article" date="2020" name="Microb. Genom.">
        <title>Genetic diversity of clinical and environmental Mucorales isolates obtained from an investigation of mucormycosis cases among solid organ transplant recipients.</title>
        <authorList>
            <person name="Nguyen M.H."/>
            <person name="Kaul D."/>
            <person name="Muto C."/>
            <person name="Cheng S.J."/>
            <person name="Richter R.A."/>
            <person name="Bruno V.M."/>
            <person name="Liu G."/>
            <person name="Beyhan S."/>
            <person name="Sundermann A.J."/>
            <person name="Mounaud S."/>
            <person name="Pasculle A.W."/>
            <person name="Nierman W.C."/>
            <person name="Driscoll E."/>
            <person name="Cumbie R."/>
            <person name="Clancy C.J."/>
            <person name="Dupont C.L."/>
        </authorList>
    </citation>
    <scope>NUCLEOTIDE SEQUENCE</scope>
    <source>
        <strain evidence="3">GL16</strain>
    </source>
</reference>
<protein>
    <recommendedName>
        <fullName evidence="2">Nudix hydrolase domain-containing protein</fullName>
    </recommendedName>
</protein>
<comment type="caution">
    <text evidence="3">The sequence shown here is derived from an EMBL/GenBank/DDBJ whole genome shotgun (WGS) entry which is preliminary data.</text>
</comment>
<evidence type="ECO:0000259" key="2">
    <source>
        <dbReference type="PROSITE" id="PS51462"/>
    </source>
</evidence>
<evidence type="ECO:0000256" key="1">
    <source>
        <dbReference type="ARBA" id="ARBA00022801"/>
    </source>
</evidence>
<dbReference type="OrthoDB" id="10249920at2759"/>
<dbReference type="GO" id="GO:0019693">
    <property type="term" value="P:ribose phosphate metabolic process"/>
    <property type="evidence" value="ECO:0007669"/>
    <property type="project" value="TreeGrafter"/>
</dbReference>
<keyword evidence="1" id="KW-0378">Hydrolase</keyword>
<dbReference type="GO" id="GO:0016787">
    <property type="term" value="F:hydrolase activity"/>
    <property type="evidence" value="ECO:0007669"/>
    <property type="project" value="UniProtKB-KW"/>
</dbReference>
<evidence type="ECO:0000313" key="4">
    <source>
        <dbReference type="Proteomes" id="UP000717996"/>
    </source>
</evidence>
<dbReference type="Gene3D" id="3.90.79.10">
    <property type="entry name" value="Nucleoside Triphosphate Pyrophosphohydrolase"/>
    <property type="match status" value="1"/>
</dbReference>
<dbReference type="SUPFAM" id="SSF55811">
    <property type="entry name" value="Nudix"/>
    <property type="match status" value="1"/>
</dbReference>
<dbReference type="AlphaFoldDB" id="A0A9P6Y1G2"/>
<dbReference type="InterPro" id="IPR015797">
    <property type="entry name" value="NUDIX_hydrolase-like_dom_sf"/>
</dbReference>
<dbReference type="GO" id="GO:0006753">
    <property type="term" value="P:nucleoside phosphate metabolic process"/>
    <property type="evidence" value="ECO:0007669"/>
    <property type="project" value="TreeGrafter"/>
</dbReference>
<accession>A0A9P6Y1G2</accession>
<proteinExistence type="predicted"/>
<dbReference type="PANTHER" id="PTHR11839:SF1">
    <property type="entry name" value="ADP-SUGAR PYROPHOSPHATASE"/>
    <property type="match status" value="1"/>
</dbReference>
<gene>
    <name evidence="3" type="ORF">G6F51_010497</name>
</gene>
<dbReference type="PANTHER" id="PTHR11839">
    <property type="entry name" value="UDP/ADP-SUGAR PYROPHOSPHATASE"/>
    <property type="match status" value="1"/>
</dbReference>
<feature type="domain" description="Nudix hydrolase" evidence="2">
    <location>
        <begin position="54"/>
        <end position="198"/>
    </location>
</feature>
<dbReference type="Proteomes" id="UP000717996">
    <property type="component" value="Unassembled WGS sequence"/>
</dbReference>
<dbReference type="Pfam" id="PF00293">
    <property type="entry name" value="NUDIX"/>
    <property type="match status" value="1"/>
</dbReference>
<evidence type="ECO:0000313" key="3">
    <source>
        <dbReference type="EMBL" id="KAG1537230.1"/>
    </source>
</evidence>
<name>A0A9P6Y1G2_RHIOR</name>
<sequence length="216" mass="24357">MSLLRKKLVPVKTLKPAYSLGKGDWLELERIEFKDDRNIQRSWERCIRKKSHTSKIDAVDIHAIILTPEPELLLSHAALCRPAIERYCIEFPSGLVDATDDDPITSAQRELKEETGYTVPKEKITLVNSPLPYEPGLTDSCCYVVKTVIDAKDILSSSVVPEPEADEWSLQTISLPLKGLLEYLLELEKSNEGQLMIDSRVYSLASGLAYSAEFYK</sequence>